<proteinExistence type="predicted"/>
<sequence length="124" mass="12989">MTDTFDPAATLEALREEAAARDTALQNIVTTYSEVHAAQRALEDAVTAHQTARKDGEPFGITDALLKRANIEPIGSPSRTSSKPSSKSRSKRGTAQPKAIAAAPATAAPAPSQDAPAHEEQRAS</sequence>
<dbReference type="EMBL" id="FNLF01000002">
    <property type="protein sequence ID" value="SDQ36125.1"/>
    <property type="molecule type" value="Genomic_DNA"/>
</dbReference>
<feature type="compositionally biased region" description="Low complexity" evidence="1">
    <location>
        <begin position="93"/>
        <end position="115"/>
    </location>
</feature>
<dbReference type="AlphaFoldDB" id="A0A1H1A8S4"/>
<accession>A0A1H1A8S4</accession>
<dbReference type="RefSeq" id="WP_068563676.1">
    <property type="nucleotide sequence ID" value="NZ_FNLF01000002.1"/>
</dbReference>
<keyword evidence="3" id="KW-1185">Reference proteome</keyword>
<evidence type="ECO:0000256" key="1">
    <source>
        <dbReference type="SAM" id="MobiDB-lite"/>
    </source>
</evidence>
<evidence type="ECO:0000313" key="2">
    <source>
        <dbReference type="EMBL" id="SDQ36125.1"/>
    </source>
</evidence>
<reference evidence="3" key="1">
    <citation type="submission" date="2016-10" db="EMBL/GenBank/DDBJ databases">
        <authorList>
            <person name="Varghese N."/>
            <person name="Submissions S."/>
        </authorList>
    </citation>
    <scope>NUCLEOTIDE SEQUENCE [LARGE SCALE GENOMIC DNA]</scope>
    <source>
        <strain evidence="3">DSM 44142</strain>
    </source>
</reference>
<dbReference type="Proteomes" id="UP000183053">
    <property type="component" value="Unassembled WGS sequence"/>
</dbReference>
<name>A0A1H1A8S4_9ACTN</name>
<organism evidence="2 3">
    <name type="scientific">Tsukamurella pulmonis</name>
    <dbReference type="NCBI Taxonomy" id="47312"/>
    <lineage>
        <taxon>Bacteria</taxon>
        <taxon>Bacillati</taxon>
        <taxon>Actinomycetota</taxon>
        <taxon>Actinomycetes</taxon>
        <taxon>Mycobacteriales</taxon>
        <taxon>Tsukamurellaceae</taxon>
        <taxon>Tsukamurella</taxon>
    </lineage>
</organism>
<protein>
    <submittedName>
        <fullName evidence="2">Uncharacterized protein</fullName>
    </submittedName>
</protein>
<feature type="region of interest" description="Disordered" evidence="1">
    <location>
        <begin position="68"/>
        <end position="124"/>
    </location>
</feature>
<feature type="compositionally biased region" description="Low complexity" evidence="1">
    <location>
        <begin position="75"/>
        <end position="85"/>
    </location>
</feature>
<dbReference type="STRING" id="47312.SAMN04489765_0110"/>
<gene>
    <name evidence="2" type="ORF">SAMN04489765_0110</name>
</gene>
<evidence type="ECO:0000313" key="3">
    <source>
        <dbReference type="Proteomes" id="UP000183053"/>
    </source>
</evidence>